<dbReference type="Pfam" id="PF02110">
    <property type="entry name" value="HK"/>
    <property type="match status" value="1"/>
</dbReference>
<proteinExistence type="inferred from homology"/>
<reference evidence="12 13" key="1">
    <citation type="submission" date="2010-08" db="EMBL/GenBank/DDBJ databases">
        <authorList>
            <person name="Weinstock G."/>
            <person name="Sodergren E."/>
            <person name="Clifton S."/>
            <person name="Fulton L."/>
            <person name="Fulton B."/>
            <person name="Courtney L."/>
            <person name="Fronick C."/>
            <person name="Harrison M."/>
            <person name="Strong C."/>
            <person name="Farmer C."/>
            <person name="Delahaunty K."/>
            <person name="Markovic C."/>
            <person name="Hall O."/>
            <person name="Minx P."/>
            <person name="Tomlinson C."/>
            <person name="Mitreva M."/>
            <person name="Hou S."/>
            <person name="Chen J."/>
            <person name="Wollam A."/>
            <person name="Pepin K.H."/>
            <person name="Johnson M."/>
            <person name="Bhonagiri V."/>
            <person name="Zhang X."/>
            <person name="Suruliraj S."/>
            <person name="Warren W."/>
            <person name="Chinwalla A."/>
            <person name="Mardis E.R."/>
            <person name="Wilson R.K."/>
        </authorList>
    </citation>
    <scope>NUCLEOTIDE SEQUENCE [LARGE SCALE GENOMIC DNA]</scope>
    <source>
        <strain evidence="12 13">F0399</strain>
    </source>
</reference>
<dbReference type="GO" id="GO:0000287">
    <property type="term" value="F:magnesium ion binding"/>
    <property type="evidence" value="ECO:0007669"/>
    <property type="project" value="UniProtKB-UniRule"/>
</dbReference>
<dbReference type="CDD" id="cd01170">
    <property type="entry name" value="THZ_kinase"/>
    <property type="match status" value="1"/>
</dbReference>
<comment type="caution">
    <text evidence="12">The sequence shown here is derived from an EMBL/GenBank/DDBJ whole genome shotgun (WGS) entry which is preliminary data.</text>
</comment>
<feature type="binding site" evidence="11">
    <location>
        <position position="118"/>
    </location>
    <ligand>
        <name>ATP</name>
        <dbReference type="ChEBI" id="CHEBI:30616"/>
    </ligand>
</feature>
<evidence type="ECO:0000256" key="11">
    <source>
        <dbReference type="HAMAP-Rule" id="MF_00228"/>
    </source>
</evidence>
<feature type="binding site" evidence="11">
    <location>
        <position position="198"/>
    </location>
    <ligand>
        <name>substrate</name>
    </ligand>
</feature>
<evidence type="ECO:0000256" key="3">
    <source>
        <dbReference type="ARBA" id="ARBA00004868"/>
    </source>
</evidence>
<accession>E7N1B3</accession>
<keyword evidence="13" id="KW-1185">Reference proteome</keyword>
<keyword evidence="6 11" id="KW-0547">Nucleotide-binding</keyword>
<keyword evidence="7 11" id="KW-0418">Kinase</keyword>
<dbReference type="GO" id="GO:0009229">
    <property type="term" value="P:thiamine diphosphate biosynthetic process"/>
    <property type="evidence" value="ECO:0007669"/>
    <property type="project" value="UniProtKB-UniRule"/>
</dbReference>
<dbReference type="EMBL" id="AECV01000013">
    <property type="protein sequence ID" value="EFW30014.1"/>
    <property type="molecule type" value="Genomic_DNA"/>
</dbReference>
<comment type="cofactor">
    <cofactor evidence="2 11">
        <name>Mg(2+)</name>
        <dbReference type="ChEBI" id="CHEBI:18420"/>
    </cofactor>
</comment>
<dbReference type="GO" id="GO:0005524">
    <property type="term" value="F:ATP binding"/>
    <property type="evidence" value="ECO:0007669"/>
    <property type="project" value="UniProtKB-UniRule"/>
</dbReference>
<evidence type="ECO:0000256" key="4">
    <source>
        <dbReference type="ARBA" id="ARBA00022679"/>
    </source>
</evidence>
<keyword evidence="9 11" id="KW-0460">Magnesium</keyword>
<keyword evidence="4 11" id="KW-0808">Transferase</keyword>
<dbReference type="Gene3D" id="3.40.1190.20">
    <property type="match status" value="1"/>
</dbReference>
<feature type="binding site" evidence="11">
    <location>
        <position position="42"/>
    </location>
    <ligand>
        <name>substrate</name>
    </ligand>
</feature>
<sequence>MAFNDILPSIRSAAPLVHCITNYVTVNDVANVLLAAGARPIMADDPEEVEEITELCAGLCLNIGTLNARTIPAMMAAGRHAHALARPIVLDPVGAGASRLRTATARDLLYEVKPTAVRGNISEVRTLAMGTGHSDGVDAAAADAVTEENLAASASFVRAFAAEHRCIAVVTGAIDLLTDGETCYAVRNGRAEMSRVTGTGCQLSALTAAALAAVPVRPLDAALTAVVLMGVAGEIAWSRMGAGDGNAAYRTKIIDAICCMDEEMLMRRAQVEQV</sequence>
<dbReference type="HAMAP" id="MF_00228">
    <property type="entry name" value="Thz_kinase"/>
    <property type="match status" value="1"/>
</dbReference>
<comment type="catalytic activity">
    <reaction evidence="1 11">
        <text>5-(2-hydroxyethyl)-4-methylthiazole + ATP = 4-methyl-5-(2-phosphooxyethyl)-thiazole + ADP + H(+)</text>
        <dbReference type="Rhea" id="RHEA:24212"/>
        <dbReference type="ChEBI" id="CHEBI:15378"/>
        <dbReference type="ChEBI" id="CHEBI:17957"/>
        <dbReference type="ChEBI" id="CHEBI:30616"/>
        <dbReference type="ChEBI" id="CHEBI:58296"/>
        <dbReference type="ChEBI" id="CHEBI:456216"/>
        <dbReference type="EC" id="2.7.1.50"/>
    </reaction>
</comment>
<dbReference type="UniPathway" id="UPA00060">
    <property type="reaction ID" value="UER00139"/>
</dbReference>
<comment type="pathway">
    <text evidence="3 11">Cofactor biosynthesis; thiamine diphosphate biosynthesis; 4-methyl-5-(2-phosphoethyl)-thiazole from 5-(2-hydroxyethyl)-4-methylthiazole: step 1/1.</text>
</comment>
<comment type="similarity">
    <text evidence="11">Belongs to the Thz kinase family.</text>
</comment>
<keyword evidence="5 11" id="KW-0479">Metal-binding</keyword>
<keyword evidence="10 11" id="KW-0784">Thiamine biosynthesis</keyword>
<evidence type="ECO:0000256" key="6">
    <source>
        <dbReference type="ARBA" id="ARBA00022741"/>
    </source>
</evidence>
<evidence type="ECO:0000313" key="13">
    <source>
        <dbReference type="Proteomes" id="UP000004633"/>
    </source>
</evidence>
<gene>
    <name evidence="11" type="primary">thiM</name>
    <name evidence="12" type="ORF">HMPREF9555_00766</name>
</gene>
<evidence type="ECO:0000313" key="12">
    <source>
        <dbReference type="EMBL" id="EFW30014.1"/>
    </source>
</evidence>
<dbReference type="EC" id="2.7.1.50" evidence="11"/>
<dbReference type="PIRSF" id="PIRSF000513">
    <property type="entry name" value="Thz_kinase"/>
    <property type="match status" value="1"/>
</dbReference>
<dbReference type="Proteomes" id="UP000004633">
    <property type="component" value="Unassembled WGS sequence"/>
</dbReference>
<evidence type="ECO:0000256" key="5">
    <source>
        <dbReference type="ARBA" id="ARBA00022723"/>
    </source>
</evidence>
<evidence type="ECO:0000256" key="1">
    <source>
        <dbReference type="ARBA" id="ARBA00001771"/>
    </source>
</evidence>
<dbReference type="HOGENOM" id="CLU_019943_0_0_9"/>
<dbReference type="AlphaFoldDB" id="E7N1B3"/>
<evidence type="ECO:0000256" key="8">
    <source>
        <dbReference type="ARBA" id="ARBA00022840"/>
    </source>
</evidence>
<dbReference type="InterPro" id="IPR029056">
    <property type="entry name" value="Ribokinase-like"/>
</dbReference>
<evidence type="ECO:0000256" key="10">
    <source>
        <dbReference type="ARBA" id="ARBA00022977"/>
    </source>
</evidence>
<protein>
    <recommendedName>
        <fullName evidence="11">Hydroxyethylthiazole kinase</fullName>
        <ecNumber evidence="11">2.7.1.50</ecNumber>
    </recommendedName>
    <alternativeName>
        <fullName evidence="11">4-methyl-5-beta-hydroxyethylthiazole kinase</fullName>
        <shortName evidence="11">TH kinase</shortName>
        <shortName evidence="11">Thz kinase</shortName>
    </alternativeName>
</protein>
<organism evidence="12 13">
    <name type="scientific">Selenomonas artemidis F0399</name>
    <dbReference type="NCBI Taxonomy" id="749551"/>
    <lineage>
        <taxon>Bacteria</taxon>
        <taxon>Bacillati</taxon>
        <taxon>Bacillota</taxon>
        <taxon>Negativicutes</taxon>
        <taxon>Selenomonadales</taxon>
        <taxon>Selenomonadaceae</taxon>
        <taxon>Selenomonas</taxon>
    </lineage>
</organism>
<name>E7N1B3_9FIRM</name>
<evidence type="ECO:0000256" key="7">
    <source>
        <dbReference type="ARBA" id="ARBA00022777"/>
    </source>
</evidence>
<comment type="function">
    <text evidence="11">Catalyzes the phosphorylation of the hydroxyl group of 4-methyl-5-beta-hydroxyethylthiazole (THZ).</text>
</comment>
<feature type="binding site" evidence="11">
    <location>
        <position position="171"/>
    </location>
    <ligand>
        <name>ATP</name>
        <dbReference type="ChEBI" id="CHEBI:30616"/>
    </ligand>
</feature>
<dbReference type="GO" id="GO:0004417">
    <property type="term" value="F:hydroxyethylthiazole kinase activity"/>
    <property type="evidence" value="ECO:0007669"/>
    <property type="project" value="UniProtKB-UniRule"/>
</dbReference>
<dbReference type="InterPro" id="IPR000417">
    <property type="entry name" value="Hyethyz_kinase"/>
</dbReference>
<dbReference type="GO" id="GO:0009228">
    <property type="term" value="P:thiamine biosynthetic process"/>
    <property type="evidence" value="ECO:0007669"/>
    <property type="project" value="UniProtKB-KW"/>
</dbReference>
<keyword evidence="8 11" id="KW-0067">ATP-binding</keyword>
<dbReference type="STRING" id="749551.HMPREF9555_00766"/>
<evidence type="ECO:0000256" key="9">
    <source>
        <dbReference type="ARBA" id="ARBA00022842"/>
    </source>
</evidence>
<dbReference type="NCBIfam" id="NF006830">
    <property type="entry name" value="PRK09355.1"/>
    <property type="match status" value="1"/>
</dbReference>
<dbReference type="RefSeq" id="WP_009349443.1">
    <property type="nucleotide sequence ID" value="NZ_GL638136.1"/>
</dbReference>
<dbReference type="SUPFAM" id="SSF53613">
    <property type="entry name" value="Ribokinase-like"/>
    <property type="match status" value="1"/>
</dbReference>
<dbReference type="PRINTS" id="PR01099">
    <property type="entry name" value="HYETHTZKNASE"/>
</dbReference>
<evidence type="ECO:0000256" key="2">
    <source>
        <dbReference type="ARBA" id="ARBA00001946"/>
    </source>
</evidence>